<dbReference type="AlphaFoldDB" id="A0A0N4URF9"/>
<evidence type="ECO:0000259" key="2">
    <source>
        <dbReference type="SMART" id="SM00254"/>
    </source>
</evidence>
<evidence type="ECO:0000313" key="5">
    <source>
        <dbReference type="Proteomes" id="UP000274756"/>
    </source>
</evidence>
<dbReference type="InterPro" id="IPR003582">
    <property type="entry name" value="ShKT_dom"/>
</dbReference>
<feature type="signal peptide" evidence="1">
    <location>
        <begin position="1"/>
        <end position="19"/>
    </location>
</feature>
<name>A0A0N4URF9_DRAME</name>
<dbReference type="EMBL" id="UYYG01000265">
    <property type="protein sequence ID" value="VDN54087.1"/>
    <property type="molecule type" value="Genomic_DNA"/>
</dbReference>
<dbReference type="STRING" id="318479.A0A0N4URF9"/>
<dbReference type="Proteomes" id="UP000038040">
    <property type="component" value="Unplaced"/>
</dbReference>
<reference evidence="6" key="1">
    <citation type="submission" date="2017-02" db="UniProtKB">
        <authorList>
            <consortium name="WormBaseParasite"/>
        </authorList>
    </citation>
    <scope>IDENTIFICATION</scope>
</reference>
<dbReference type="SMART" id="SM00254">
    <property type="entry name" value="ShKT"/>
    <property type="match status" value="2"/>
</dbReference>
<evidence type="ECO:0000313" key="3">
    <source>
        <dbReference type="EMBL" id="VDN54087.1"/>
    </source>
</evidence>
<organism evidence="4 6">
    <name type="scientific">Dracunculus medinensis</name>
    <name type="common">Guinea worm</name>
    <dbReference type="NCBI Taxonomy" id="318479"/>
    <lineage>
        <taxon>Eukaryota</taxon>
        <taxon>Metazoa</taxon>
        <taxon>Ecdysozoa</taxon>
        <taxon>Nematoda</taxon>
        <taxon>Chromadorea</taxon>
        <taxon>Rhabditida</taxon>
        <taxon>Spirurina</taxon>
        <taxon>Dracunculoidea</taxon>
        <taxon>Dracunculidae</taxon>
        <taxon>Dracunculus</taxon>
    </lineage>
</organism>
<protein>
    <submittedName>
        <fullName evidence="6">ShKT domain-containing protein</fullName>
    </submittedName>
</protein>
<accession>A0A0N4URF9</accession>
<feature type="chain" id="PRO_5041039259" evidence="1">
    <location>
        <begin position="20"/>
        <end position="159"/>
    </location>
</feature>
<proteinExistence type="predicted"/>
<keyword evidence="1" id="KW-0732">Signal</keyword>
<feature type="domain" description="ShKT" evidence="2">
    <location>
        <begin position="46"/>
        <end position="104"/>
    </location>
</feature>
<evidence type="ECO:0000313" key="4">
    <source>
        <dbReference type="Proteomes" id="UP000038040"/>
    </source>
</evidence>
<reference evidence="3 5" key="2">
    <citation type="submission" date="2018-11" db="EMBL/GenBank/DDBJ databases">
        <authorList>
            <consortium name="Pathogen Informatics"/>
        </authorList>
    </citation>
    <scope>NUCLEOTIDE SEQUENCE [LARGE SCALE GENOMIC DNA]</scope>
</reference>
<dbReference type="Pfam" id="PF01549">
    <property type="entry name" value="ShK"/>
    <property type="match status" value="2"/>
</dbReference>
<evidence type="ECO:0000256" key="1">
    <source>
        <dbReference type="SAM" id="SignalP"/>
    </source>
</evidence>
<dbReference type="OrthoDB" id="5867083at2759"/>
<dbReference type="WBParaSite" id="DME_0001063901-mRNA-1">
    <property type="protein sequence ID" value="DME_0001063901-mRNA-1"/>
    <property type="gene ID" value="DME_0001063901"/>
</dbReference>
<sequence>MVYAVLLFLCLVKTTCSLAVDINECFVEKAGANQMNVKRPSPLAQSCRNNNNAFCAALFDVTEANDLQNNANPMMGYKVHENCEKAALKAEAIRTCPRSCAFCCLTPQYNCTNATTGGPPVPTCADGRANCAQVQQYCTVEPFAGTLREQCRKTCRICT</sequence>
<evidence type="ECO:0000313" key="6">
    <source>
        <dbReference type="WBParaSite" id="DME_0001063901-mRNA-1"/>
    </source>
</evidence>
<keyword evidence="5" id="KW-1185">Reference proteome</keyword>
<feature type="domain" description="ShKT" evidence="2">
    <location>
        <begin position="123"/>
        <end position="159"/>
    </location>
</feature>
<gene>
    <name evidence="3" type="ORF">DME_LOCUS4060</name>
</gene>
<dbReference type="Gene3D" id="1.10.10.1940">
    <property type="match status" value="1"/>
</dbReference>
<dbReference type="Proteomes" id="UP000274756">
    <property type="component" value="Unassembled WGS sequence"/>
</dbReference>